<dbReference type="GO" id="GO:0032874">
    <property type="term" value="P:positive regulation of stress-activated MAPK cascade"/>
    <property type="evidence" value="ECO:0007669"/>
    <property type="project" value="TreeGrafter"/>
</dbReference>
<evidence type="ECO:0000256" key="1">
    <source>
        <dbReference type="ARBA" id="ARBA00022441"/>
    </source>
</evidence>
<reference evidence="5 6" key="1">
    <citation type="journal article" date="2014" name="Genome Biol. Evol.">
        <title>The genome of the myxosporean Thelohanellus kitauei shows adaptations to nutrient acquisition within its fish host.</title>
        <authorList>
            <person name="Yang Y."/>
            <person name="Xiong J."/>
            <person name="Zhou Z."/>
            <person name="Huo F."/>
            <person name="Miao W."/>
            <person name="Ran C."/>
            <person name="Liu Y."/>
            <person name="Zhang J."/>
            <person name="Feng J."/>
            <person name="Wang M."/>
            <person name="Wang M."/>
            <person name="Wang L."/>
            <person name="Yao B."/>
        </authorList>
    </citation>
    <scope>NUCLEOTIDE SEQUENCE [LARGE SCALE GENOMIC DNA]</scope>
    <source>
        <strain evidence="5">Wuqing</strain>
    </source>
</reference>
<comment type="caution">
    <text evidence="5">The sequence shown here is derived from an EMBL/GenBank/DDBJ whole genome shotgun (WGS) entry which is preliminary data.</text>
</comment>
<keyword evidence="6" id="KW-1185">Reference proteome</keyword>
<keyword evidence="1" id="KW-0880">Kelch repeat</keyword>
<name>A0A0C2IIS8_THEKT</name>
<dbReference type="PANTHER" id="PTHR46428:SF1">
    <property type="entry name" value="KELCH DOMAIN-CONTAINING PROTEIN 10"/>
    <property type="match status" value="1"/>
</dbReference>
<dbReference type="EMBL" id="JWZT01003933">
    <property type="protein sequence ID" value="KII65244.1"/>
    <property type="molecule type" value="Genomic_DNA"/>
</dbReference>
<comment type="similarity">
    <text evidence="3">Belongs to the KLHDC10 family.</text>
</comment>
<evidence type="ECO:0000256" key="3">
    <source>
        <dbReference type="ARBA" id="ARBA00038487"/>
    </source>
</evidence>
<evidence type="ECO:0000313" key="6">
    <source>
        <dbReference type="Proteomes" id="UP000031668"/>
    </source>
</evidence>
<evidence type="ECO:0000256" key="2">
    <source>
        <dbReference type="ARBA" id="ARBA00022737"/>
    </source>
</evidence>
<keyword evidence="2" id="KW-0677">Repeat</keyword>
<dbReference type="InterPro" id="IPR052125">
    <property type="entry name" value="KLHDC10"/>
</dbReference>
<dbReference type="Proteomes" id="UP000031668">
    <property type="component" value="Unassembled WGS sequence"/>
</dbReference>
<dbReference type="OrthoDB" id="432528at2759"/>
<dbReference type="Pfam" id="PF01344">
    <property type="entry name" value="Kelch_1"/>
    <property type="match status" value="1"/>
</dbReference>
<evidence type="ECO:0000256" key="4">
    <source>
        <dbReference type="ARBA" id="ARBA00041041"/>
    </source>
</evidence>
<dbReference type="Gene3D" id="2.120.10.80">
    <property type="entry name" value="Kelch-type beta propeller"/>
    <property type="match status" value="2"/>
</dbReference>
<proteinExistence type="inferred from homology"/>
<dbReference type="PANTHER" id="PTHR46428">
    <property type="entry name" value="KELCH DOMAIN-CONTAINING PROTEIN 10"/>
    <property type="match status" value="1"/>
</dbReference>
<dbReference type="Pfam" id="PF24681">
    <property type="entry name" value="Kelch_KLHDC2_KLHL20_DRC7"/>
    <property type="match status" value="1"/>
</dbReference>
<organism evidence="5 6">
    <name type="scientific">Thelohanellus kitauei</name>
    <name type="common">Myxosporean</name>
    <dbReference type="NCBI Taxonomy" id="669202"/>
    <lineage>
        <taxon>Eukaryota</taxon>
        <taxon>Metazoa</taxon>
        <taxon>Cnidaria</taxon>
        <taxon>Myxozoa</taxon>
        <taxon>Myxosporea</taxon>
        <taxon>Bivalvulida</taxon>
        <taxon>Platysporina</taxon>
        <taxon>Myxobolidae</taxon>
        <taxon>Thelohanellus</taxon>
    </lineage>
</organism>
<dbReference type="AlphaFoldDB" id="A0A0C2IIS8"/>
<dbReference type="InterPro" id="IPR011043">
    <property type="entry name" value="Gal_Oxase/kelch_b-propeller"/>
</dbReference>
<sequence length="353" mass="41233">MLLSNIDEFTDEGPEERTRHTMCVMDDHLFIYGGFKNSIRTLLGYLWCYNITQDRWSKKIVGVPLHLTCSSAEIISHDSYLYIFGCTDFQNGHFVTNVISRYDTLRRKWELVSQTDLDFDESGDRPCFVSCFFQYDKHLYIIADTTSNISRYSIFKYSLVNKSWSPVDQKGDIPEFTCQVFGAVCDHRYFYFCDGDREHPKRFQTVVVFDLRKCVWTTVDTFSDNGEYPCDRTNFSITFSDIYGYLSGGVSEGQKKLDDIWCLNLLSLRWQRLDVKLQAGIMLHRSAIHANSTLYVFGGVEVENIKLNKLQKFYIRPPSLFQICLGLAYKFKDEEMKKKKLPIQIAEQMNFIV</sequence>
<protein>
    <recommendedName>
        <fullName evidence="4">Kelch domain-containing protein 10</fullName>
    </recommendedName>
</protein>
<accession>A0A0C2IIS8</accession>
<dbReference type="SUPFAM" id="SSF50965">
    <property type="entry name" value="Galactose oxidase, central domain"/>
    <property type="match status" value="1"/>
</dbReference>
<dbReference type="InterPro" id="IPR015915">
    <property type="entry name" value="Kelch-typ_b-propeller"/>
</dbReference>
<gene>
    <name evidence="5" type="ORF">RF11_14420</name>
</gene>
<evidence type="ECO:0000313" key="5">
    <source>
        <dbReference type="EMBL" id="KII65244.1"/>
    </source>
</evidence>
<dbReference type="InterPro" id="IPR006652">
    <property type="entry name" value="Kelch_1"/>
</dbReference>